<name>A0A816RRV8_9BILA</name>
<protein>
    <submittedName>
        <fullName evidence="1">Uncharacterized protein</fullName>
    </submittedName>
</protein>
<dbReference type="InterPro" id="IPR029147">
    <property type="entry name" value="CFAP77"/>
</dbReference>
<organism evidence="1 2">
    <name type="scientific">Rotaria magnacalcarata</name>
    <dbReference type="NCBI Taxonomy" id="392030"/>
    <lineage>
        <taxon>Eukaryota</taxon>
        <taxon>Metazoa</taxon>
        <taxon>Spiralia</taxon>
        <taxon>Gnathifera</taxon>
        <taxon>Rotifera</taxon>
        <taxon>Eurotatoria</taxon>
        <taxon>Bdelloidea</taxon>
        <taxon>Philodinida</taxon>
        <taxon>Philodinidae</taxon>
        <taxon>Rotaria</taxon>
    </lineage>
</organism>
<reference evidence="1" key="1">
    <citation type="submission" date="2021-02" db="EMBL/GenBank/DDBJ databases">
        <authorList>
            <person name="Nowell W R."/>
        </authorList>
    </citation>
    <scope>NUCLEOTIDE SEQUENCE</scope>
</reference>
<dbReference type="PANTHER" id="PTHR28617:SF1">
    <property type="entry name" value="CILIA- AND FLAGELLA-ASSOCIATED PROTEIN 77"/>
    <property type="match status" value="1"/>
</dbReference>
<dbReference type="EMBL" id="CAJNRG010005296">
    <property type="protein sequence ID" value="CAF2074591.1"/>
    <property type="molecule type" value="Genomic_DNA"/>
</dbReference>
<evidence type="ECO:0000313" key="2">
    <source>
        <dbReference type="Proteomes" id="UP000663887"/>
    </source>
</evidence>
<accession>A0A816RRV8</accession>
<dbReference type="Pfam" id="PF14825">
    <property type="entry name" value="CFAP77"/>
    <property type="match status" value="1"/>
</dbReference>
<gene>
    <name evidence="1" type="ORF">XDN619_LOCUS13303</name>
</gene>
<dbReference type="AlphaFoldDB" id="A0A816RRV8"/>
<dbReference type="PANTHER" id="PTHR28617">
    <property type="entry name" value="CILIA- AND FLAGELLA-ASSOCIATED PROTEIN 77"/>
    <property type="match status" value="1"/>
</dbReference>
<proteinExistence type="predicted"/>
<sequence length="207" mass="23957">MTLFCRQHKKSTSNERAFCQALLNNEYPILDYDMCKTRKRCYRLPPENYVYGIKHPQQNGITGVAAALQHCYTPMKKISKSISVPNFITINKNAVRLGLTRVQDIHQYRFNMSENISQDDVYLPNGSPAEKTMKNRQMHVNTCDCKCSEKNSISEMTHGRTTADRQSIRDLIENKYLHEWLQKAAVRHCKEILSNGTHEMTKLSSLK</sequence>
<comment type="caution">
    <text evidence="1">The sequence shown here is derived from an EMBL/GenBank/DDBJ whole genome shotgun (WGS) entry which is preliminary data.</text>
</comment>
<evidence type="ECO:0000313" key="1">
    <source>
        <dbReference type="EMBL" id="CAF2074591.1"/>
    </source>
</evidence>
<dbReference type="Proteomes" id="UP000663887">
    <property type="component" value="Unassembled WGS sequence"/>
</dbReference>